<sequence length="229" mass="24109">MTGPIRILVADDHAIIRDGITAMLEPHDDLDVVGQAGDGATAARLAIALRPDVVLMDLRMPGGDGITAIGQITALTPPPRVLVLTTYDADADIIKATAAGAIGYLLKDTPRLQLLEAIRSAAKGHAVLAPSVATKLVRHQHATRPEPLSTRERQVLTLAAQGATNRRIASALAVSEATVKTYFARIFAKLDVADRTAAVAVAFAQHLITLGTDGGVSHLDDTVGHPHRR</sequence>
<dbReference type="InterPro" id="IPR039420">
    <property type="entry name" value="WalR-like"/>
</dbReference>
<evidence type="ECO:0000313" key="9">
    <source>
        <dbReference type="Proteomes" id="UP000294739"/>
    </source>
</evidence>
<comment type="caution">
    <text evidence="8">The sequence shown here is derived from an EMBL/GenBank/DDBJ whole genome shotgun (WGS) entry which is preliminary data.</text>
</comment>
<evidence type="ECO:0000259" key="7">
    <source>
        <dbReference type="PROSITE" id="PS50110"/>
    </source>
</evidence>
<keyword evidence="4" id="KW-0804">Transcription</keyword>
<dbReference type="PROSITE" id="PS00622">
    <property type="entry name" value="HTH_LUXR_1"/>
    <property type="match status" value="1"/>
</dbReference>
<reference evidence="8 9" key="1">
    <citation type="submission" date="2019-03" db="EMBL/GenBank/DDBJ databases">
        <title>Draft genome sequences of novel Actinobacteria.</title>
        <authorList>
            <person name="Sahin N."/>
            <person name="Ay H."/>
            <person name="Saygin H."/>
        </authorList>
    </citation>
    <scope>NUCLEOTIDE SEQUENCE [LARGE SCALE GENOMIC DNA]</scope>
    <source>
        <strain evidence="8 9">5K138</strain>
    </source>
</reference>
<feature type="modified residue" description="4-aspartylphosphate" evidence="5">
    <location>
        <position position="57"/>
    </location>
</feature>
<dbReference type="GO" id="GO:0003677">
    <property type="term" value="F:DNA binding"/>
    <property type="evidence" value="ECO:0007669"/>
    <property type="project" value="UniProtKB-KW"/>
</dbReference>
<keyword evidence="9" id="KW-1185">Reference proteome</keyword>
<dbReference type="SUPFAM" id="SSF52172">
    <property type="entry name" value="CheY-like"/>
    <property type="match status" value="1"/>
</dbReference>
<keyword evidence="3" id="KW-0238">DNA-binding</keyword>
<dbReference type="InterPro" id="IPR058245">
    <property type="entry name" value="NreC/VraR/RcsB-like_REC"/>
</dbReference>
<dbReference type="PANTHER" id="PTHR43214:SF24">
    <property type="entry name" value="TRANSCRIPTIONAL REGULATORY PROTEIN NARL-RELATED"/>
    <property type="match status" value="1"/>
</dbReference>
<dbReference type="SMART" id="SM00421">
    <property type="entry name" value="HTH_LUXR"/>
    <property type="match status" value="1"/>
</dbReference>
<evidence type="ECO:0000256" key="2">
    <source>
        <dbReference type="ARBA" id="ARBA00023015"/>
    </source>
</evidence>
<dbReference type="Proteomes" id="UP000294739">
    <property type="component" value="Unassembled WGS sequence"/>
</dbReference>
<dbReference type="EMBL" id="SMKZ01000016">
    <property type="protein sequence ID" value="TDE09879.1"/>
    <property type="molecule type" value="Genomic_DNA"/>
</dbReference>
<evidence type="ECO:0000256" key="5">
    <source>
        <dbReference type="PROSITE-ProRule" id="PRU00169"/>
    </source>
</evidence>
<accession>A0A4R5D8J1</accession>
<dbReference type="InterPro" id="IPR001789">
    <property type="entry name" value="Sig_transdc_resp-reg_receiver"/>
</dbReference>
<dbReference type="FunCoup" id="A0A4R5D8J1">
    <property type="interactions" value="38"/>
</dbReference>
<dbReference type="InParanoid" id="A0A4R5D8J1"/>
<evidence type="ECO:0000256" key="4">
    <source>
        <dbReference type="ARBA" id="ARBA00023163"/>
    </source>
</evidence>
<organism evidence="8 9">
    <name type="scientific">Jiangella asiatica</name>
    <dbReference type="NCBI Taxonomy" id="2530372"/>
    <lineage>
        <taxon>Bacteria</taxon>
        <taxon>Bacillati</taxon>
        <taxon>Actinomycetota</taxon>
        <taxon>Actinomycetes</taxon>
        <taxon>Jiangellales</taxon>
        <taxon>Jiangellaceae</taxon>
        <taxon>Jiangella</taxon>
    </lineage>
</organism>
<proteinExistence type="predicted"/>
<keyword evidence="2" id="KW-0805">Transcription regulation</keyword>
<dbReference type="PROSITE" id="PS50110">
    <property type="entry name" value="RESPONSE_REGULATORY"/>
    <property type="match status" value="1"/>
</dbReference>
<evidence type="ECO:0000313" key="8">
    <source>
        <dbReference type="EMBL" id="TDE09879.1"/>
    </source>
</evidence>
<feature type="domain" description="HTH luxR-type" evidence="6">
    <location>
        <begin position="141"/>
        <end position="206"/>
    </location>
</feature>
<dbReference type="GO" id="GO:0000160">
    <property type="term" value="P:phosphorelay signal transduction system"/>
    <property type="evidence" value="ECO:0007669"/>
    <property type="project" value="InterPro"/>
</dbReference>
<evidence type="ECO:0000256" key="1">
    <source>
        <dbReference type="ARBA" id="ARBA00022553"/>
    </source>
</evidence>
<dbReference type="InterPro" id="IPR011006">
    <property type="entry name" value="CheY-like_superfamily"/>
</dbReference>
<evidence type="ECO:0000259" key="6">
    <source>
        <dbReference type="PROSITE" id="PS50043"/>
    </source>
</evidence>
<dbReference type="CDD" id="cd17535">
    <property type="entry name" value="REC_NarL-like"/>
    <property type="match status" value="1"/>
</dbReference>
<dbReference type="SMART" id="SM00448">
    <property type="entry name" value="REC"/>
    <property type="match status" value="1"/>
</dbReference>
<dbReference type="RefSeq" id="WP_131895078.1">
    <property type="nucleotide sequence ID" value="NZ_SMKZ01000016.1"/>
</dbReference>
<dbReference type="Gene3D" id="3.40.50.2300">
    <property type="match status" value="1"/>
</dbReference>
<dbReference type="SUPFAM" id="SSF46894">
    <property type="entry name" value="C-terminal effector domain of the bipartite response regulators"/>
    <property type="match status" value="1"/>
</dbReference>
<dbReference type="Pfam" id="PF00196">
    <property type="entry name" value="GerE"/>
    <property type="match status" value="1"/>
</dbReference>
<evidence type="ECO:0000256" key="3">
    <source>
        <dbReference type="ARBA" id="ARBA00023125"/>
    </source>
</evidence>
<protein>
    <submittedName>
        <fullName evidence="8">Response regulator transcription factor</fullName>
    </submittedName>
</protein>
<dbReference type="InterPro" id="IPR016032">
    <property type="entry name" value="Sig_transdc_resp-reg_C-effctor"/>
</dbReference>
<dbReference type="OrthoDB" id="9808843at2"/>
<dbReference type="AlphaFoldDB" id="A0A4R5D8J1"/>
<dbReference type="CDD" id="cd06170">
    <property type="entry name" value="LuxR_C_like"/>
    <property type="match status" value="1"/>
</dbReference>
<gene>
    <name evidence="8" type="ORF">E1269_12955</name>
</gene>
<dbReference type="InterPro" id="IPR000792">
    <property type="entry name" value="Tscrpt_reg_LuxR_C"/>
</dbReference>
<dbReference type="PRINTS" id="PR00038">
    <property type="entry name" value="HTHLUXR"/>
</dbReference>
<dbReference type="GO" id="GO:0006355">
    <property type="term" value="P:regulation of DNA-templated transcription"/>
    <property type="evidence" value="ECO:0007669"/>
    <property type="project" value="InterPro"/>
</dbReference>
<name>A0A4R5D8J1_9ACTN</name>
<feature type="domain" description="Response regulatory" evidence="7">
    <location>
        <begin position="6"/>
        <end position="122"/>
    </location>
</feature>
<keyword evidence="1 5" id="KW-0597">Phosphoprotein</keyword>
<dbReference type="Pfam" id="PF00072">
    <property type="entry name" value="Response_reg"/>
    <property type="match status" value="1"/>
</dbReference>
<dbReference type="PANTHER" id="PTHR43214">
    <property type="entry name" value="TWO-COMPONENT RESPONSE REGULATOR"/>
    <property type="match status" value="1"/>
</dbReference>
<dbReference type="PROSITE" id="PS50043">
    <property type="entry name" value="HTH_LUXR_2"/>
    <property type="match status" value="1"/>
</dbReference>